<organism evidence="2 3">
    <name type="scientific">Aspergillus brasiliensis (strain CBS 101740 / IMI 381727 / IBT 21946)</name>
    <dbReference type="NCBI Taxonomy" id="767769"/>
    <lineage>
        <taxon>Eukaryota</taxon>
        <taxon>Fungi</taxon>
        <taxon>Dikarya</taxon>
        <taxon>Ascomycota</taxon>
        <taxon>Pezizomycotina</taxon>
        <taxon>Eurotiomycetes</taxon>
        <taxon>Eurotiomycetidae</taxon>
        <taxon>Eurotiales</taxon>
        <taxon>Aspergillaceae</taxon>
        <taxon>Aspergillus</taxon>
        <taxon>Aspergillus subgen. Circumdati</taxon>
    </lineage>
</organism>
<sequence length="409" mass="46065">MMGKRRQILSKDELSTPLIANLAQHDESAQHVPQPSNSDDVPEETSPTYPTAGNEQPVDPLRFITVPTPRDAQYRANDLRLADILVDEPWDPAVDDHIARHVFTTTENYNDVDHIRLVAERLWHSSFLLAQRPALLQAEWDLVMSYSIMDLDLFQLGISQDQVWRRDLEPVHCAPLSPPIQNQRSTQQTPDRAGNSISPTRAGEPPDTAFELGHSHPYLTVGLAERILAQGSEHKRSSSDYYSMLSNLQELSVLITDPHATPLRIHFPFLILETTSHVDGSLYQAQNKAALCGSRAIKIMEAFSDYHKSYSTYIEGNPFSYGTPDPDGLPVNLAFSVTTQGPHWELWVHYRRATSTASNSFVMVCIRSGMLNIIDDCLILVRHLFDIMKWGSVVFAAKIKTMLREIDIA</sequence>
<dbReference type="EMBL" id="KV878679">
    <property type="protein sequence ID" value="OJJ78103.1"/>
    <property type="molecule type" value="Genomic_DNA"/>
</dbReference>
<feature type="compositionally biased region" description="Polar residues" evidence="1">
    <location>
        <begin position="31"/>
        <end position="54"/>
    </location>
</feature>
<dbReference type="VEuPathDB" id="FungiDB:ASPBRDRAFT_50893"/>
<evidence type="ECO:0000313" key="3">
    <source>
        <dbReference type="Proteomes" id="UP000184499"/>
    </source>
</evidence>
<dbReference type="RefSeq" id="XP_067485350.1">
    <property type="nucleotide sequence ID" value="XM_067626626.1"/>
</dbReference>
<dbReference type="AlphaFoldDB" id="A0A1L9V2D2"/>
<proteinExistence type="predicted"/>
<evidence type="ECO:0000256" key="1">
    <source>
        <dbReference type="SAM" id="MobiDB-lite"/>
    </source>
</evidence>
<gene>
    <name evidence="2" type="ORF">ASPBRDRAFT_50893</name>
</gene>
<feature type="region of interest" description="Disordered" evidence="1">
    <location>
        <begin position="1"/>
        <end position="60"/>
    </location>
</feature>
<evidence type="ECO:0000313" key="2">
    <source>
        <dbReference type="EMBL" id="OJJ78103.1"/>
    </source>
</evidence>
<feature type="region of interest" description="Disordered" evidence="1">
    <location>
        <begin position="175"/>
        <end position="209"/>
    </location>
</feature>
<protein>
    <submittedName>
        <fullName evidence="2">Uncharacterized protein</fullName>
    </submittedName>
</protein>
<feature type="compositionally biased region" description="Polar residues" evidence="1">
    <location>
        <begin position="179"/>
        <end position="199"/>
    </location>
</feature>
<dbReference type="GeneID" id="93579114"/>
<accession>A0A1L9V2D2</accession>
<keyword evidence="3" id="KW-1185">Reference proteome</keyword>
<dbReference type="Proteomes" id="UP000184499">
    <property type="component" value="Unassembled WGS sequence"/>
</dbReference>
<name>A0A1L9V2D2_ASPBC</name>
<reference evidence="3" key="1">
    <citation type="journal article" date="2017" name="Genome Biol.">
        <title>Comparative genomics reveals high biological diversity and specific adaptations in the industrially and medically important fungal genus Aspergillus.</title>
        <authorList>
            <person name="de Vries R.P."/>
            <person name="Riley R."/>
            <person name="Wiebenga A."/>
            <person name="Aguilar-Osorio G."/>
            <person name="Amillis S."/>
            <person name="Uchima C.A."/>
            <person name="Anderluh G."/>
            <person name="Asadollahi M."/>
            <person name="Askin M."/>
            <person name="Barry K."/>
            <person name="Battaglia E."/>
            <person name="Bayram O."/>
            <person name="Benocci T."/>
            <person name="Braus-Stromeyer S.A."/>
            <person name="Caldana C."/>
            <person name="Canovas D."/>
            <person name="Cerqueira G.C."/>
            <person name="Chen F."/>
            <person name="Chen W."/>
            <person name="Choi C."/>
            <person name="Clum A."/>
            <person name="Dos Santos R.A."/>
            <person name="Damasio A.R."/>
            <person name="Diallinas G."/>
            <person name="Emri T."/>
            <person name="Fekete E."/>
            <person name="Flipphi M."/>
            <person name="Freyberg S."/>
            <person name="Gallo A."/>
            <person name="Gournas C."/>
            <person name="Habgood R."/>
            <person name="Hainaut M."/>
            <person name="Harispe M.L."/>
            <person name="Henrissat B."/>
            <person name="Hilden K.S."/>
            <person name="Hope R."/>
            <person name="Hossain A."/>
            <person name="Karabika E."/>
            <person name="Karaffa L."/>
            <person name="Karanyi Z."/>
            <person name="Krasevec N."/>
            <person name="Kuo A."/>
            <person name="Kusch H."/>
            <person name="LaButti K."/>
            <person name="Lagendijk E.L."/>
            <person name="Lapidus A."/>
            <person name="Levasseur A."/>
            <person name="Lindquist E."/>
            <person name="Lipzen A."/>
            <person name="Logrieco A.F."/>
            <person name="MacCabe A."/>
            <person name="Maekelae M.R."/>
            <person name="Malavazi I."/>
            <person name="Melin P."/>
            <person name="Meyer V."/>
            <person name="Mielnichuk N."/>
            <person name="Miskei M."/>
            <person name="Molnar A.P."/>
            <person name="Mule G."/>
            <person name="Ngan C.Y."/>
            <person name="Orejas M."/>
            <person name="Orosz E."/>
            <person name="Ouedraogo J.P."/>
            <person name="Overkamp K.M."/>
            <person name="Park H.-S."/>
            <person name="Perrone G."/>
            <person name="Piumi F."/>
            <person name="Punt P.J."/>
            <person name="Ram A.F."/>
            <person name="Ramon A."/>
            <person name="Rauscher S."/>
            <person name="Record E."/>
            <person name="Riano-Pachon D.M."/>
            <person name="Robert V."/>
            <person name="Roehrig J."/>
            <person name="Ruller R."/>
            <person name="Salamov A."/>
            <person name="Salih N.S."/>
            <person name="Samson R.A."/>
            <person name="Sandor E."/>
            <person name="Sanguinetti M."/>
            <person name="Schuetze T."/>
            <person name="Sepcic K."/>
            <person name="Shelest E."/>
            <person name="Sherlock G."/>
            <person name="Sophianopoulou V."/>
            <person name="Squina F.M."/>
            <person name="Sun H."/>
            <person name="Susca A."/>
            <person name="Todd R.B."/>
            <person name="Tsang A."/>
            <person name="Unkles S.E."/>
            <person name="van de Wiele N."/>
            <person name="van Rossen-Uffink D."/>
            <person name="Oliveira J.V."/>
            <person name="Vesth T.C."/>
            <person name="Visser J."/>
            <person name="Yu J.-H."/>
            <person name="Zhou M."/>
            <person name="Andersen M.R."/>
            <person name="Archer D.B."/>
            <person name="Baker S.E."/>
            <person name="Benoit I."/>
            <person name="Brakhage A.A."/>
            <person name="Braus G.H."/>
            <person name="Fischer R."/>
            <person name="Frisvad J.C."/>
            <person name="Goldman G.H."/>
            <person name="Houbraken J."/>
            <person name="Oakley B."/>
            <person name="Pocsi I."/>
            <person name="Scazzocchio C."/>
            <person name="Seiboth B."/>
            <person name="vanKuyk P.A."/>
            <person name="Wortman J."/>
            <person name="Dyer P.S."/>
            <person name="Grigoriev I.V."/>
        </authorList>
    </citation>
    <scope>NUCLEOTIDE SEQUENCE [LARGE SCALE GENOMIC DNA]</scope>
    <source>
        <strain evidence="3">CBS 101740 / IMI 381727 / IBT 21946</strain>
    </source>
</reference>
<dbReference type="OrthoDB" id="5372703at2759"/>
<dbReference type="STRING" id="767769.A0A1L9V2D2"/>